<protein>
    <submittedName>
        <fullName evidence="3">Polymer-forming cytoskeletal protein</fullName>
    </submittedName>
</protein>
<accession>A0ABS1V8Z8</accession>
<evidence type="ECO:0000256" key="2">
    <source>
        <dbReference type="SAM" id="MobiDB-lite"/>
    </source>
</evidence>
<feature type="compositionally biased region" description="Low complexity" evidence="2">
    <location>
        <begin position="49"/>
        <end position="64"/>
    </location>
</feature>
<comment type="caution">
    <text evidence="3">The sequence shown here is derived from an EMBL/GenBank/DDBJ whole genome shotgun (WGS) entry which is preliminary data.</text>
</comment>
<sequence>MAIFGRKREDGPGSPASEPAAGQAPETGMPSAHDTEIGVPPFRATLKDTPMMSMAPKPTATPTTPTVPPRPTAPAATLGVPARPQGRPDSAERRTLVVGRGISLQGTVTDAERLVVEGTVESEMIQAAELYVAPTGVFRGEVQVEDAEIAGLFDGTVTARGSLTIRGTGKVNGTARYRKLSVEEGGQISGRMEMVSGEAPAAPAPRVVAPAEA</sequence>
<evidence type="ECO:0000256" key="1">
    <source>
        <dbReference type="ARBA" id="ARBA00044755"/>
    </source>
</evidence>
<organism evidence="3 4">
    <name type="scientific">Belnapia mucosa</name>
    <dbReference type="NCBI Taxonomy" id="2804532"/>
    <lineage>
        <taxon>Bacteria</taxon>
        <taxon>Pseudomonadati</taxon>
        <taxon>Pseudomonadota</taxon>
        <taxon>Alphaproteobacteria</taxon>
        <taxon>Acetobacterales</taxon>
        <taxon>Roseomonadaceae</taxon>
        <taxon>Belnapia</taxon>
    </lineage>
</organism>
<dbReference type="PANTHER" id="PTHR35024">
    <property type="entry name" value="HYPOTHETICAL CYTOSOLIC PROTEIN"/>
    <property type="match status" value="1"/>
</dbReference>
<dbReference type="PANTHER" id="PTHR35024:SF4">
    <property type="entry name" value="POLYMER-FORMING CYTOSKELETAL PROTEIN"/>
    <property type="match status" value="1"/>
</dbReference>
<proteinExistence type="inferred from homology"/>
<keyword evidence="4" id="KW-1185">Reference proteome</keyword>
<dbReference type="Pfam" id="PF04519">
    <property type="entry name" value="Bactofilin"/>
    <property type="match status" value="1"/>
</dbReference>
<dbReference type="EMBL" id="JAEUXJ010000012">
    <property type="protein sequence ID" value="MBL6458146.1"/>
    <property type="molecule type" value="Genomic_DNA"/>
</dbReference>
<evidence type="ECO:0000313" key="3">
    <source>
        <dbReference type="EMBL" id="MBL6458146.1"/>
    </source>
</evidence>
<gene>
    <name evidence="3" type="ORF">JMJ55_22670</name>
</gene>
<dbReference type="Proteomes" id="UP000606490">
    <property type="component" value="Unassembled WGS sequence"/>
</dbReference>
<dbReference type="InterPro" id="IPR007607">
    <property type="entry name" value="BacA/B"/>
</dbReference>
<name>A0ABS1V8Z8_9PROT</name>
<evidence type="ECO:0000313" key="4">
    <source>
        <dbReference type="Proteomes" id="UP000606490"/>
    </source>
</evidence>
<reference evidence="3 4" key="1">
    <citation type="submission" date="2021-01" db="EMBL/GenBank/DDBJ databases">
        <title>Belnapia mucosa sp. nov. and Belnapia arida sp. nov., isolated from the Tabernas Desert (Almeria, Spain).</title>
        <authorList>
            <person name="Molina-Menor E."/>
            <person name="Vidal-Verdu A."/>
            <person name="Calonge A."/>
            <person name="Satari L."/>
            <person name="Pereto Magraner J."/>
            <person name="Porcar Miralles M."/>
        </authorList>
    </citation>
    <scope>NUCLEOTIDE SEQUENCE [LARGE SCALE GENOMIC DNA]</scope>
    <source>
        <strain evidence="3 4">T6</strain>
    </source>
</reference>
<feature type="compositionally biased region" description="Basic and acidic residues" evidence="2">
    <location>
        <begin position="1"/>
        <end position="11"/>
    </location>
</feature>
<feature type="region of interest" description="Disordered" evidence="2">
    <location>
        <begin position="1"/>
        <end position="91"/>
    </location>
</feature>
<comment type="similarity">
    <text evidence="1">Belongs to the bactofilin family.</text>
</comment>